<dbReference type="AlphaFoldDB" id="A0A6I1IBN3"/>
<dbReference type="EMBL" id="WFLI01000036">
    <property type="protein sequence ID" value="KAB8061791.1"/>
    <property type="molecule type" value="Genomic_DNA"/>
</dbReference>
<proteinExistence type="predicted"/>
<comment type="caution">
    <text evidence="1">The sequence shown here is derived from an EMBL/GenBank/DDBJ whole genome shotgun (WGS) entry which is preliminary data.</text>
</comment>
<protein>
    <submittedName>
        <fullName evidence="1">Uncharacterized protein</fullName>
    </submittedName>
</protein>
<keyword evidence="2" id="KW-1185">Reference proteome</keyword>
<organism evidence="1 2">
    <name type="scientific">Janthinobacterium violaceinigrum</name>
    <dbReference type="NCBI Taxonomy" id="2654252"/>
    <lineage>
        <taxon>Bacteria</taxon>
        <taxon>Pseudomonadati</taxon>
        <taxon>Pseudomonadota</taxon>
        <taxon>Betaproteobacteria</taxon>
        <taxon>Burkholderiales</taxon>
        <taxon>Oxalobacteraceae</taxon>
        <taxon>Janthinobacterium</taxon>
    </lineage>
</organism>
<evidence type="ECO:0000313" key="2">
    <source>
        <dbReference type="Proteomes" id="UP000468717"/>
    </source>
</evidence>
<dbReference type="Proteomes" id="UP000468717">
    <property type="component" value="Unassembled WGS sequence"/>
</dbReference>
<name>A0A6I1IBN3_9BURK</name>
<gene>
    <name evidence="1" type="ORF">GCN75_23380</name>
</gene>
<sequence>MFAFLRRKELSLLVVKLNGKAVCSIAAAELPCEKNPAIQLEANSVLELIDAKGHSHRHELGESTGWFHFSIRVHPNLACQADCVITDAREYDPDAFSEGRARGIRFQPFFISGASVANDKLYGQGLFARGLHFSGNITPGNTILSCVCDRCKRSFQIHSYHSGFSSTGYFYSDSGRFTITVHDRVPGCPAALAQPDPVHLATLEAKLPRAPDGTSYRYANPFRCPHCSAPYIDFDAYPKNRQTEYYGNYFVGSELLRYEFGD</sequence>
<accession>A0A6I1IBN3</accession>
<dbReference type="RefSeq" id="WP_152284524.1">
    <property type="nucleotide sequence ID" value="NZ_WFLI01000036.1"/>
</dbReference>
<reference evidence="1 2" key="1">
    <citation type="submission" date="2019-10" db="EMBL/GenBank/DDBJ databases">
        <title>Three novel species isolated from a subtropical stream in China.</title>
        <authorList>
            <person name="Lu H."/>
        </authorList>
    </citation>
    <scope>NUCLEOTIDE SEQUENCE [LARGE SCALE GENOMIC DNA]</scope>
    <source>
        <strain evidence="1 2">FT13W</strain>
    </source>
</reference>
<evidence type="ECO:0000313" key="1">
    <source>
        <dbReference type="EMBL" id="KAB8061791.1"/>
    </source>
</evidence>